<dbReference type="InParanoid" id="A0A6P8H6M3"/>
<sequence>MKLLPVFILLVVPFQSNADNTGGGPKSVYSCPGSDVDLKFNTPGPITRSHLVGTKGGGIDANPLNMSVWISNNFKTEVNATAGNKVEFNGNLFAGHAWFKFKNFKPNDRDMIFRISTYKEFGTSPSKQDFKLILSKDCAQQKNSSAGNSTSVSSNSTANLVPLPPEKTTPNSKGESYPDGTSPDNSILSLF</sequence>
<dbReference type="Proteomes" id="UP000515163">
    <property type="component" value="Unplaced"/>
</dbReference>
<gene>
    <name evidence="4" type="primary">LOC116288483</name>
</gene>
<feature type="chain" id="PRO_5028006676" evidence="2">
    <location>
        <begin position="19"/>
        <end position="191"/>
    </location>
</feature>
<evidence type="ECO:0000256" key="1">
    <source>
        <dbReference type="SAM" id="MobiDB-lite"/>
    </source>
</evidence>
<keyword evidence="3" id="KW-1185">Reference proteome</keyword>
<keyword evidence="2" id="KW-0732">Signal</keyword>
<organism evidence="3 4">
    <name type="scientific">Actinia tenebrosa</name>
    <name type="common">Australian red waratah sea anemone</name>
    <dbReference type="NCBI Taxonomy" id="6105"/>
    <lineage>
        <taxon>Eukaryota</taxon>
        <taxon>Metazoa</taxon>
        <taxon>Cnidaria</taxon>
        <taxon>Anthozoa</taxon>
        <taxon>Hexacorallia</taxon>
        <taxon>Actiniaria</taxon>
        <taxon>Actiniidae</taxon>
        <taxon>Actinia</taxon>
    </lineage>
</organism>
<proteinExistence type="predicted"/>
<evidence type="ECO:0000256" key="2">
    <source>
        <dbReference type="SAM" id="SignalP"/>
    </source>
</evidence>
<name>A0A6P8H6M3_ACTTE</name>
<feature type="compositionally biased region" description="Polar residues" evidence="1">
    <location>
        <begin position="182"/>
        <end position="191"/>
    </location>
</feature>
<evidence type="ECO:0000313" key="4">
    <source>
        <dbReference type="RefSeq" id="XP_031551141.1"/>
    </source>
</evidence>
<feature type="compositionally biased region" description="Low complexity" evidence="1">
    <location>
        <begin position="143"/>
        <end position="159"/>
    </location>
</feature>
<protein>
    <submittedName>
        <fullName evidence="4">Uncharacterized protein LOC116288483</fullName>
    </submittedName>
</protein>
<dbReference type="AlphaFoldDB" id="A0A6P8H6M3"/>
<evidence type="ECO:0000313" key="3">
    <source>
        <dbReference type="Proteomes" id="UP000515163"/>
    </source>
</evidence>
<dbReference type="KEGG" id="aten:116288483"/>
<dbReference type="OrthoDB" id="10437637at2759"/>
<accession>A0A6P8H6M3</accession>
<dbReference type="GeneID" id="116288483"/>
<feature type="region of interest" description="Disordered" evidence="1">
    <location>
        <begin position="142"/>
        <end position="191"/>
    </location>
</feature>
<dbReference type="RefSeq" id="XP_031551141.1">
    <property type="nucleotide sequence ID" value="XM_031695281.1"/>
</dbReference>
<feature type="signal peptide" evidence="2">
    <location>
        <begin position="1"/>
        <end position="18"/>
    </location>
</feature>
<reference evidence="4" key="1">
    <citation type="submission" date="2025-08" db="UniProtKB">
        <authorList>
            <consortium name="RefSeq"/>
        </authorList>
    </citation>
    <scope>IDENTIFICATION</scope>
    <source>
        <tissue evidence="4">Tentacle</tissue>
    </source>
</reference>